<dbReference type="EnsemblMetazoa" id="G32490.5">
    <property type="protein sequence ID" value="G32490.5:cds"/>
    <property type="gene ID" value="G32490"/>
</dbReference>
<dbReference type="Pfam" id="PF00001">
    <property type="entry name" value="7tm_1"/>
    <property type="match status" value="1"/>
</dbReference>
<evidence type="ECO:0000256" key="1">
    <source>
        <dbReference type="ARBA" id="ARBA00004141"/>
    </source>
</evidence>
<evidence type="ECO:0000256" key="8">
    <source>
        <dbReference type="RuleBase" id="RU000688"/>
    </source>
</evidence>
<dbReference type="EnsemblMetazoa" id="G32490.2">
    <property type="protein sequence ID" value="G32490.2:cds"/>
    <property type="gene ID" value="G32490"/>
</dbReference>
<sequence>MIQNITESENESELVRQWLEYMAQKNLPHVMLVLMFLIVGIVGNTIVIYVYVFKMRRCREDRFFIPALAVADLLATIVTCLYHSIKTLVVRSVEDDIYCKVPLFFMWSTSTASAMLLLMIAIHRFVKVRQQPGNKLSSRLKKGAILLTIIVSISINAPILYFSGIGKFTTQFKEHNITVSACFTGNSGHESLEKAYLIFLFLVAVANIIATTGLYIPIGCVIYKLSKESKGNDRPRSRSRAFSFVAETQSSISDNSDNREKKFPTLSKLDKVKLNRQESRTRNRTNFNMMFAILVLFYAVSYFPSFIFVFLSRDDPNYYNRLPSALSNLYYTLQRLFIVNHIINPLVYGYFDLKFRQKLASMCCSKGGRKY</sequence>
<feature type="transmembrane region" description="Helical" evidence="9">
    <location>
        <begin position="196"/>
        <end position="223"/>
    </location>
</feature>
<evidence type="ECO:0000256" key="2">
    <source>
        <dbReference type="ARBA" id="ARBA00022692"/>
    </source>
</evidence>
<keyword evidence="3 9" id="KW-1133">Transmembrane helix</keyword>
<dbReference type="Proteomes" id="UP000005408">
    <property type="component" value="Unassembled WGS sequence"/>
</dbReference>
<dbReference type="PANTHER" id="PTHR45695">
    <property type="entry name" value="LEUCOKININ RECEPTOR-RELATED"/>
    <property type="match status" value="1"/>
</dbReference>
<dbReference type="AlphaFoldDB" id="A0A8W8MF81"/>
<dbReference type="PANTHER" id="PTHR45695:SF9">
    <property type="entry name" value="LEUCOKININ RECEPTOR"/>
    <property type="match status" value="1"/>
</dbReference>
<feature type="transmembrane region" description="Helical" evidence="9">
    <location>
        <begin position="331"/>
        <end position="351"/>
    </location>
</feature>
<dbReference type="KEGG" id="crg:105334467"/>
<evidence type="ECO:0000256" key="9">
    <source>
        <dbReference type="SAM" id="Phobius"/>
    </source>
</evidence>
<dbReference type="Gene3D" id="1.20.1070.10">
    <property type="entry name" value="Rhodopsin 7-helix transmembrane proteins"/>
    <property type="match status" value="1"/>
</dbReference>
<comment type="subcellular location">
    <subcellularLocation>
        <location evidence="1">Membrane</location>
        <topology evidence="1">Multi-pass membrane protein</topology>
    </subcellularLocation>
</comment>
<dbReference type="SUPFAM" id="SSF81321">
    <property type="entry name" value="Family A G protein-coupled receptor-like"/>
    <property type="match status" value="1"/>
</dbReference>
<organism evidence="11 12">
    <name type="scientific">Magallana gigas</name>
    <name type="common">Pacific oyster</name>
    <name type="synonym">Crassostrea gigas</name>
    <dbReference type="NCBI Taxonomy" id="29159"/>
    <lineage>
        <taxon>Eukaryota</taxon>
        <taxon>Metazoa</taxon>
        <taxon>Spiralia</taxon>
        <taxon>Lophotrochozoa</taxon>
        <taxon>Mollusca</taxon>
        <taxon>Bivalvia</taxon>
        <taxon>Autobranchia</taxon>
        <taxon>Pteriomorphia</taxon>
        <taxon>Ostreida</taxon>
        <taxon>Ostreoidea</taxon>
        <taxon>Ostreidae</taxon>
        <taxon>Magallana</taxon>
    </lineage>
</organism>
<dbReference type="EnsemblMetazoa" id="G32490.4">
    <property type="protein sequence ID" value="G32490.4:cds"/>
    <property type="gene ID" value="G32490"/>
</dbReference>
<protein>
    <recommendedName>
        <fullName evidence="10">G-protein coupled receptors family 1 profile domain-containing protein</fullName>
    </recommendedName>
</protein>
<keyword evidence="6 8" id="KW-0675">Receptor</keyword>
<dbReference type="GO" id="GO:0005886">
    <property type="term" value="C:plasma membrane"/>
    <property type="evidence" value="ECO:0007669"/>
    <property type="project" value="TreeGrafter"/>
</dbReference>
<comment type="similarity">
    <text evidence="8">Belongs to the G-protein coupled receptor 1 family.</text>
</comment>
<dbReference type="OrthoDB" id="6142583at2759"/>
<evidence type="ECO:0000313" key="11">
    <source>
        <dbReference type="EnsemblMetazoa" id="G32490.4:cds"/>
    </source>
</evidence>
<evidence type="ECO:0000256" key="5">
    <source>
        <dbReference type="ARBA" id="ARBA00023136"/>
    </source>
</evidence>
<name>A0A8W8MF81_MAGGI</name>
<dbReference type="InterPro" id="IPR017452">
    <property type="entry name" value="GPCR_Rhodpsn_7TM"/>
</dbReference>
<keyword evidence="4 8" id="KW-0297">G-protein coupled receptor</keyword>
<keyword evidence="12" id="KW-1185">Reference proteome</keyword>
<evidence type="ECO:0000256" key="3">
    <source>
        <dbReference type="ARBA" id="ARBA00022989"/>
    </source>
</evidence>
<evidence type="ECO:0000256" key="6">
    <source>
        <dbReference type="ARBA" id="ARBA00023170"/>
    </source>
</evidence>
<keyword evidence="5 9" id="KW-0472">Membrane</keyword>
<proteinExistence type="inferred from homology"/>
<dbReference type="PROSITE" id="PS50262">
    <property type="entry name" value="G_PROTEIN_RECEP_F1_2"/>
    <property type="match status" value="1"/>
</dbReference>
<evidence type="ECO:0000256" key="7">
    <source>
        <dbReference type="ARBA" id="ARBA00023224"/>
    </source>
</evidence>
<feature type="transmembrane region" description="Helical" evidence="9">
    <location>
        <begin position="30"/>
        <end position="51"/>
    </location>
</feature>
<feature type="transmembrane region" description="Helical" evidence="9">
    <location>
        <begin position="104"/>
        <end position="122"/>
    </location>
</feature>
<feature type="transmembrane region" description="Helical" evidence="9">
    <location>
        <begin position="143"/>
        <end position="162"/>
    </location>
</feature>
<dbReference type="EnsemblMetazoa" id="G32490.14">
    <property type="protein sequence ID" value="G32490.14:cds"/>
    <property type="gene ID" value="G32490"/>
</dbReference>
<feature type="transmembrane region" description="Helical" evidence="9">
    <location>
        <begin position="63"/>
        <end position="84"/>
    </location>
</feature>
<reference evidence="11" key="1">
    <citation type="submission" date="2022-08" db="UniProtKB">
        <authorList>
            <consortium name="EnsemblMetazoa"/>
        </authorList>
    </citation>
    <scope>IDENTIFICATION</scope>
    <source>
        <strain evidence="11">05x7-T-G4-1.051#20</strain>
    </source>
</reference>
<dbReference type="GeneID" id="105334467"/>
<dbReference type="EnsemblMetazoa" id="G32490.13">
    <property type="protein sequence ID" value="G32490.13:cds"/>
    <property type="gene ID" value="G32490"/>
</dbReference>
<feature type="transmembrane region" description="Helical" evidence="9">
    <location>
        <begin position="289"/>
        <end position="311"/>
    </location>
</feature>
<feature type="domain" description="G-protein coupled receptors family 1 profile" evidence="10">
    <location>
        <begin position="43"/>
        <end position="348"/>
    </location>
</feature>
<dbReference type="CDD" id="cd00637">
    <property type="entry name" value="7tm_classA_rhodopsin-like"/>
    <property type="match status" value="1"/>
</dbReference>
<dbReference type="RefSeq" id="XP_011436224.2">
    <property type="nucleotide sequence ID" value="XM_011437922.4"/>
</dbReference>
<accession>A0A8W8MF81</accession>
<keyword evidence="2 8" id="KW-0812">Transmembrane</keyword>
<dbReference type="GO" id="GO:0004930">
    <property type="term" value="F:G protein-coupled receptor activity"/>
    <property type="evidence" value="ECO:0007669"/>
    <property type="project" value="UniProtKB-KW"/>
</dbReference>
<dbReference type="InterPro" id="IPR000276">
    <property type="entry name" value="GPCR_Rhodpsn"/>
</dbReference>
<evidence type="ECO:0000256" key="4">
    <source>
        <dbReference type="ARBA" id="ARBA00023040"/>
    </source>
</evidence>
<evidence type="ECO:0000259" key="10">
    <source>
        <dbReference type="PROSITE" id="PS50262"/>
    </source>
</evidence>
<keyword evidence="7 8" id="KW-0807">Transducer</keyword>
<evidence type="ECO:0000313" key="12">
    <source>
        <dbReference type="Proteomes" id="UP000005408"/>
    </source>
</evidence>
<dbReference type="EnsemblMetazoa" id="G32490.12">
    <property type="protein sequence ID" value="G32490.12:cds"/>
    <property type="gene ID" value="G32490"/>
</dbReference>
<dbReference type="PROSITE" id="PS00237">
    <property type="entry name" value="G_PROTEIN_RECEP_F1_1"/>
    <property type="match status" value="1"/>
</dbReference>
<dbReference type="PRINTS" id="PR00237">
    <property type="entry name" value="GPCRRHODOPSN"/>
</dbReference>